<dbReference type="Proteomes" id="UP001155500">
    <property type="component" value="Unassembled WGS sequence"/>
</dbReference>
<feature type="chain" id="PRO_5040984100" description="DUF4468 domain-containing protein" evidence="1">
    <location>
        <begin position="29"/>
        <end position="185"/>
    </location>
</feature>
<evidence type="ECO:0008006" key="4">
    <source>
        <dbReference type="Google" id="ProtNLM"/>
    </source>
</evidence>
<keyword evidence="3" id="KW-1185">Reference proteome</keyword>
<dbReference type="AlphaFoldDB" id="A0A9X4SQP3"/>
<proteinExistence type="predicted"/>
<accession>A0A9X4SQP3</accession>
<dbReference type="RefSeq" id="WP_279572979.1">
    <property type="nucleotide sequence ID" value="NZ_LWID01000001.1"/>
</dbReference>
<dbReference type="EMBL" id="LWID01000001">
    <property type="protein sequence ID" value="MDG6895601.1"/>
    <property type="molecule type" value="Genomic_DNA"/>
</dbReference>
<evidence type="ECO:0000313" key="2">
    <source>
        <dbReference type="EMBL" id="MDG6895601.1"/>
    </source>
</evidence>
<evidence type="ECO:0000256" key="1">
    <source>
        <dbReference type="SAM" id="SignalP"/>
    </source>
</evidence>
<reference evidence="2" key="1">
    <citation type="submission" date="2016-03" db="EMBL/GenBank/DDBJ databases">
        <title>Co-evolution between Pasteurellaceae and their hosts.</title>
        <authorList>
            <person name="Hansen M.J."/>
            <person name="Bojesen A.M."/>
            <person name="Planet P."/>
        </authorList>
    </citation>
    <scope>NUCLEOTIDE SEQUENCE</scope>
    <source>
        <strain evidence="2">146/S8/89</strain>
    </source>
</reference>
<protein>
    <recommendedName>
        <fullName evidence="4">DUF4468 domain-containing protein</fullName>
    </recommendedName>
</protein>
<sequence>MSNRFKYILVMGLLAFNFSILPANPAIAKTEQGQQSQTQQVNTFTEVKDFLYGALQHVIDERDGLLGGVKITNLNLEKKRSNLIGGSFTLKYEGVNGIALIMIEPALGKYVLLTSAIFAEEINMNNYVSDNRTFLFLAPYKIEGRDMMVRNVVILDEAPKTQVQAELMVLVKEFREMVEYSQQNN</sequence>
<organism evidence="2 3">
    <name type="scientific">Volucribacter amazonae</name>
    <dbReference type="NCBI Taxonomy" id="256731"/>
    <lineage>
        <taxon>Bacteria</taxon>
        <taxon>Pseudomonadati</taxon>
        <taxon>Pseudomonadota</taxon>
        <taxon>Gammaproteobacteria</taxon>
        <taxon>Pasteurellales</taxon>
        <taxon>Pasteurellaceae</taxon>
        <taxon>Volucribacter</taxon>
    </lineage>
</organism>
<feature type="signal peptide" evidence="1">
    <location>
        <begin position="1"/>
        <end position="28"/>
    </location>
</feature>
<keyword evidence="1" id="KW-0732">Signal</keyword>
<evidence type="ECO:0000313" key="3">
    <source>
        <dbReference type="Proteomes" id="UP001155500"/>
    </source>
</evidence>
<gene>
    <name evidence="2" type="ORF">A6A20_08180</name>
</gene>
<comment type="caution">
    <text evidence="2">The sequence shown here is derived from an EMBL/GenBank/DDBJ whole genome shotgun (WGS) entry which is preliminary data.</text>
</comment>
<name>A0A9X4SQP3_9PAST</name>